<feature type="transmembrane region" description="Helical" evidence="6">
    <location>
        <begin position="88"/>
        <end position="106"/>
    </location>
</feature>
<keyword evidence="8" id="KW-1185">Reference proteome</keyword>
<dbReference type="EMBL" id="HE650821">
    <property type="protein sequence ID" value="CCF56062.1"/>
    <property type="molecule type" value="Genomic_DNA"/>
</dbReference>
<gene>
    <name evidence="7" type="primary">KAFR0A06270</name>
    <name evidence="7" type="ORF">KAFR_0A06270</name>
</gene>
<keyword evidence="3 6" id="KW-1133">Transmembrane helix</keyword>
<evidence type="ECO:0000256" key="6">
    <source>
        <dbReference type="SAM" id="Phobius"/>
    </source>
</evidence>
<keyword evidence="4 6" id="KW-0472">Membrane</keyword>
<sequence length="194" mass="21310">MSVCLAITKTVAVSSLGLSAGLLTTSSIISSRNDFLNLLTSLDIVSQYKLSKLVVSLQTVSNWLSGLASVGFGVSYFAVNLDFLKHPYLLYGMILSPLSSVYLYYVKHSIQRKLSLQEIRGDDKPSIKLNIMDDSIVDLGPDENHTKIDNGDSSKTRNLSPLKTINRHLWFASSISILTFIQSVVGIYGEGQFV</sequence>
<evidence type="ECO:0000256" key="2">
    <source>
        <dbReference type="ARBA" id="ARBA00022692"/>
    </source>
</evidence>
<evidence type="ECO:0000256" key="4">
    <source>
        <dbReference type="ARBA" id="ARBA00023136"/>
    </source>
</evidence>
<dbReference type="HOGENOM" id="CLU_105986_1_0_1"/>
<evidence type="ECO:0000256" key="5">
    <source>
        <dbReference type="ARBA" id="ARBA00038013"/>
    </source>
</evidence>
<name>H2ANW2_KAZAF</name>
<dbReference type="GO" id="GO:0016236">
    <property type="term" value="P:macroautophagy"/>
    <property type="evidence" value="ECO:0007669"/>
    <property type="project" value="EnsemblFungi"/>
</dbReference>
<dbReference type="GO" id="GO:0000422">
    <property type="term" value="P:autophagy of mitochondrion"/>
    <property type="evidence" value="ECO:0007669"/>
    <property type="project" value="EnsemblFungi"/>
</dbReference>
<reference evidence="7 8" key="1">
    <citation type="journal article" date="2011" name="Proc. Natl. Acad. Sci. U.S.A.">
        <title>Evolutionary erosion of yeast sex chromosomes by mating-type switching accidents.</title>
        <authorList>
            <person name="Gordon J.L."/>
            <person name="Armisen D."/>
            <person name="Proux-Wera E."/>
            <person name="Oheigeartaigh S.S."/>
            <person name="Byrne K.P."/>
            <person name="Wolfe K.H."/>
        </authorList>
    </citation>
    <scope>NUCLEOTIDE SEQUENCE [LARGE SCALE GENOMIC DNA]</scope>
    <source>
        <strain evidence="8">ATCC 22294 / BCRC 22015 / CBS 2517 / CECT 1963 / NBRC 1671 / NRRL Y-8276</strain>
    </source>
</reference>
<dbReference type="AlphaFoldDB" id="H2ANW2"/>
<dbReference type="InParanoid" id="H2ANW2"/>
<evidence type="ECO:0000313" key="8">
    <source>
        <dbReference type="Proteomes" id="UP000005220"/>
    </source>
</evidence>
<accession>H2ANW2</accession>
<dbReference type="InterPro" id="IPR051668">
    <property type="entry name" value="ATG33"/>
</dbReference>
<dbReference type="KEGG" id="kaf:KAFR_0A06270"/>
<dbReference type="RefSeq" id="XP_003955197.1">
    <property type="nucleotide sequence ID" value="XM_003955148.1"/>
</dbReference>
<keyword evidence="2 6" id="KW-0812">Transmembrane</keyword>
<feature type="transmembrane region" description="Helical" evidence="6">
    <location>
        <begin position="169"/>
        <end position="189"/>
    </location>
</feature>
<evidence type="ECO:0000256" key="3">
    <source>
        <dbReference type="ARBA" id="ARBA00022989"/>
    </source>
</evidence>
<evidence type="ECO:0000256" key="1">
    <source>
        <dbReference type="ARBA" id="ARBA00004141"/>
    </source>
</evidence>
<dbReference type="GeneID" id="13886420"/>
<comment type="similarity">
    <text evidence="5">Belongs to the ATG33 family.</text>
</comment>
<dbReference type="STRING" id="1071382.H2ANW2"/>
<feature type="transmembrane region" description="Helical" evidence="6">
    <location>
        <begin position="50"/>
        <end position="76"/>
    </location>
</feature>
<dbReference type="eggNOG" id="ENOG502S27M">
    <property type="taxonomic scope" value="Eukaryota"/>
</dbReference>
<dbReference type="PANTHER" id="PTHR37278:SF1">
    <property type="entry name" value="AUTOPHAGY-RELATED PROTEIN 33-RELATED"/>
    <property type="match status" value="1"/>
</dbReference>
<proteinExistence type="inferred from homology"/>
<dbReference type="PANTHER" id="PTHR37278">
    <property type="entry name" value="AUTOPHAGY-RELATED PROTEIN 33-RELATED"/>
    <property type="match status" value="1"/>
</dbReference>
<comment type="subcellular location">
    <subcellularLocation>
        <location evidence="1">Membrane</location>
        <topology evidence="1">Multi-pass membrane protein</topology>
    </subcellularLocation>
</comment>
<dbReference type="Proteomes" id="UP000005220">
    <property type="component" value="Chromosome 1"/>
</dbReference>
<dbReference type="OrthoDB" id="5336366at2759"/>
<protein>
    <recommendedName>
        <fullName evidence="9">Autophagy-related protein 33</fullName>
    </recommendedName>
</protein>
<evidence type="ECO:0008006" key="9">
    <source>
        <dbReference type="Google" id="ProtNLM"/>
    </source>
</evidence>
<dbReference type="FunCoup" id="H2ANW2">
    <property type="interactions" value="144"/>
</dbReference>
<evidence type="ECO:0000313" key="7">
    <source>
        <dbReference type="EMBL" id="CCF56062.1"/>
    </source>
</evidence>
<dbReference type="GO" id="GO:0005741">
    <property type="term" value="C:mitochondrial outer membrane"/>
    <property type="evidence" value="ECO:0007669"/>
    <property type="project" value="TreeGrafter"/>
</dbReference>
<organism evidence="7 8">
    <name type="scientific">Kazachstania africana (strain ATCC 22294 / BCRC 22015 / CBS 2517 / CECT 1963 / NBRC 1671 / NRRL Y-8276)</name>
    <name type="common">Yeast</name>
    <name type="synonym">Kluyveromyces africanus</name>
    <dbReference type="NCBI Taxonomy" id="1071382"/>
    <lineage>
        <taxon>Eukaryota</taxon>
        <taxon>Fungi</taxon>
        <taxon>Dikarya</taxon>
        <taxon>Ascomycota</taxon>
        <taxon>Saccharomycotina</taxon>
        <taxon>Saccharomycetes</taxon>
        <taxon>Saccharomycetales</taxon>
        <taxon>Saccharomycetaceae</taxon>
        <taxon>Kazachstania</taxon>
    </lineage>
</organism>